<dbReference type="AlphaFoldDB" id="A0A218WBP3"/>
<dbReference type="EMBL" id="MTKT01004810">
    <property type="protein sequence ID" value="OWM70297.1"/>
    <property type="molecule type" value="Genomic_DNA"/>
</dbReference>
<evidence type="ECO:0000313" key="1">
    <source>
        <dbReference type="EMBL" id="OWM70297.1"/>
    </source>
</evidence>
<proteinExistence type="predicted"/>
<dbReference type="PANTHER" id="PTHR31656">
    <property type="entry name" value="ROOT CAP DOMAIN-CONTAINING PROTEIN"/>
    <property type="match status" value="1"/>
</dbReference>
<gene>
    <name evidence="1" type="ORF">CDL15_Pgr026147</name>
</gene>
<protein>
    <submittedName>
        <fullName evidence="1">Uncharacterized protein</fullName>
    </submittedName>
</protein>
<accession>A0A218WBP3</accession>
<organism evidence="1 2">
    <name type="scientific">Punica granatum</name>
    <name type="common">Pomegranate</name>
    <dbReference type="NCBI Taxonomy" id="22663"/>
    <lineage>
        <taxon>Eukaryota</taxon>
        <taxon>Viridiplantae</taxon>
        <taxon>Streptophyta</taxon>
        <taxon>Embryophyta</taxon>
        <taxon>Tracheophyta</taxon>
        <taxon>Spermatophyta</taxon>
        <taxon>Magnoliopsida</taxon>
        <taxon>eudicotyledons</taxon>
        <taxon>Gunneridae</taxon>
        <taxon>Pentapetalae</taxon>
        <taxon>rosids</taxon>
        <taxon>malvids</taxon>
        <taxon>Myrtales</taxon>
        <taxon>Lythraceae</taxon>
        <taxon>Punica</taxon>
    </lineage>
</organism>
<name>A0A218WBP3_PUNGR</name>
<comment type="caution">
    <text evidence="1">The sequence shown here is derived from an EMBL/GenBank/DDBJ whole genome shotgun (WGS) entry which is preliminary data.</text>
</comment>
<evidence type="ECO:0000313" key="2">
    <source>
        <dbReference type="Proteomes" id="UP000197138"/>
    </source>
</evidence>
<reference evidence="2" key="1">
    <citation type="journal article" date="2017" name="Plant J.">
        <title>The pomegranate (Punica granatum L.) genome and the genomics of punicalagin biosynthesis.</title>
        <authorList>
            <person name="Qin G."/>
            <person name="Xu C."/>
            <person name="Ming R."/>
            <person name="Tang H."/>
            <person name="Guyot R."/>
            <person name="Kramer E.M."/>
            <person name="Hu Y."/>
            <person name="Yi X."/>
            <person name="Qi Y."/>
            <person name="Xu X."/>
            <person name="Gao Z."/>
            <person name="Pan H."/>
            <person name="Jian J."/>
            <person name="Tian Y."/>
            <person name="Yue Z."/>
            <person name="Xu Y."/>
        </authorList>
    </citation>
    <scope>NUCLEOTIDE SEQUENCE [LARGE SCALE GENOMIC DNA]</scope>
    <source>
        <strain evidence="2">cv. Dabenzi</strain>
    </source>
</reference>
<sequence length="296" mass="33189">MPSSRCKLINLEVTRLIQLGNRKKPNLKSSLEPSSREVPVQRSKISCLPGRVRCLFPSFRTCFQVWQVCPPECPFDCVIDCRMCRAVCRCNLPGAVCQDPRFVGGDGNTFYFHGRKDEDFCLASDNDFHVNAHFIGKRNLNLTRDFTWVQSIGVIFACHKLLIAAERTSTWDGKIDHLSLALDDIPANVPTIEGFTWRSPSAPYVSFTWSGPTNGVVVEVKGKFRINADVVPITADESRVHGYNITDDSCFAHLELGFKFYNMSSEGGWSPRANLQARICEHGQGRGGHARHGWHA</sequence>
<dbReference type="Proteomes" id="UP000197138">
    <property type="component" value="Unassembled WGS sequence"/>
</dbReference>